<protein>
    <recommendedName>
        <fullName evidence="3">DUF177 domain-containing protein</fullName>
    </recommendedName>
</protein>
<reference evidence="1 2" key="1">
    <citation type="submission" date="2019-03" db="EMBL/GenBank/DDBJ databases">
        <title>Genomic Encyclopedia of Type Strains, Phase IV (KMG-IV): sequencing the most valuable type-strain genomes for metagenomic binning, comparative biology and taxonomic classification.</title>
        <authorList>
            <person name="Goeker M."/>
        </authorList>
    </citation>
    <scope>NUCLEOTIDE SEQUENCE [LARGE SCALE GENOMIC DNA]</scope>
    <source>
        <strain evidence="1 2">DSM 17974</strain>
    </source>
</reference>
<dbReference type="AlphaFoldDB" id="A0A4R8LNS6"/>
<dbReference type="Proteomes" id="UP000294581">
    <property type="component" value="Unassembled WGS sequence"/>
</dbReference>
<dbReference type="PANTHER" id="PTHR34374">
    <property type="entry name" value="LARGE RIBOSOMAL RNA SUBUNIT ACCUMULATION PROTEIN YCED HOMOLOG 1, CHLOROPLASTIC"/>
    <property type="match status" value="1"/>
</dbReference>
<dbReference type="PANTHER" id="PTHR34374:SF1">
    <property type="entry name" value="LARGE RIBOSOMAL RNA SUBUNIT ACCUMULATION PROTEIN YCED HOMOLOG 1, CHLOROPLASTIC"/>
    <property type="match status" value="1"/>
</dbReference>
<dbReference type="InterPro" id="IPR003772">
    <property type="entry name" value="YceD"/>
</dbReference>
<keyword evidence="2" id="KW-1185">Reference proteome</keyword>
<gene>
    <name evidence="1" type="ORF">C7445_10625</name>
</gene>
<dbReference type="EMBL" id="SORF01000006">
    <property type="protein sequence ID" value="TDY46599.1"/>
    <property type="molecule type" value="Genomic_DNA"/>
</dbReference>
<sequence length="170" mass="18934">MDTMKIDVQELKREGEVDVAEVVSLPRVAQLVVDIEAVDDVDVRVHATYRQPLIEVTGCLRTVVHYRCSRCLGGFERVLEAPLHETYTLSADAADDEIRQVADDEIDLTPELEQAMFLAIDERPLCSETCRGLCPVCGSNRNERDCDCDTQTIDPRLEALKGLLSDGPSE</sequence>
<evidence type="ECO:0000313" key="1">
    <source>
        <dbReference type="EMBL" id="TDY46599.1"/>
    </source>
</evidence>
<comment type="caution">
    <text evidence="1">The sequence shown here is derived from an EMBL/GenBank/DDBJ whole genome shotgun (WGS) entry which is preliminary data.</text>
</comment>
<name>A0A4R8LNS6_9BACL</name>
<evidence type="ECO:0008006" key="3">
    <source>
        <dbReference type="Google" id="ProtNLM"/>
    </source>
</evidence>
<dbReference type="Pfam" id="PF02620">
    <property type="entry name" value="YceD"/>
    <property type="match status" value="1"/>
</dbReference>
<accession>A0A4R8LNS6</accession>
<dbReference type="RefSeq" id="WP_243835041.1">
    <property type="nucleotide sequence ID" value="NZ_BSUS01000001.1"/>
</dbReference>
<organism evidence="1 2">
    <name type="scientific">Alicyclobacillus sacchari</name>
    <dbReference type="NCBI Taxonomy" id="392010"/>
    <lineage>
        <taxon>Bacteria</taxon>
        <taxon>Bacillati</taxon>
        <taxon>Bacillota</taxon>
        <taxon>Bacilli</taxon>
        <taxon>Bacillales</taxon>
        <taxon>Alicyclobacillaceae</taxon>
        <taxon>Alicyclobacillus</taxon>
    </lineage>
</organism>
<proteinExistence type="predicted"/>
<evidence type="ECO:0000313" key="2">
    <source>
        <dbReference type="Proteomes" id="UP000294581"/>
    </source>
</evidence>